<organism evidence="3 4">
    <name type="scientific">Georgenia halotolerans</name>
    <dbReference type="NCBI Taxonomy" id="3028317"/>
    <lineage>
        <taxon>Bacteria</taxon>
        <taxon>Bacillati</taxon>
        <taxon>Actinomycetota</taxon>
        <taxon>Actinomycetes</taxon>
        <taxon>Micrococcales</taxon>
        <taxon>Bogoriellaceae</taxon>
        <taxon>Georgenia</taxon>
    </lineage>
</organism>
<dbReference type="Proteomes" id="UP001165561">
    <property type="component" value="Unassembled WGS sequence"/>
</dbReference>
<evidence type="ECO:0000313" key="3">
    <source>
        <dbReference type="EMBL" id="MDD9206685.1"/>
    </source>
</evidence>
<keyword evidence="3" id="KW-0378">Hydrolase</keyword>
<reference evidence="3" key="1">
    <citation type="submission" date="2023-02" db="EMBL/GenBank/DDBJ databases">
        <title>Georgenia sp.10Sc9-8, isolated from a soil sample collected from the Taklamakan desert.</title>
        <authorList>
            <person name="Liu S."/>
        </authorList>
    </citation>
    <scope>NUCLEOTIDE SEQUENCE</scope>
    <source>
        <strain evidence="3">10Sc9-8</strain>
    </source>
</reference>
<protein>
    <submittedName>
        <fullName evidence="3">Glycoside hydrolase family 15</fullName>
    </submittedName>
</protein>
<keyword evidence="2" id="KW-0812">Transmembrane</keyword>
<feature type="transmembrane region" description="Helical" evidence="2">
    <location>
        <begin position="32"/>
        <end position="49"/>
    </location>
</feature>
<dbReference type="SUPFAM" id="SSF48208">
    <property type="entry name" value="Six-hairpin glycosidases"/>
    <property type="match status" value="1"/>
</dbReference>
<gene>
    <name evidence="3" type="ORF">PU560_09435</name>
</gene>
<evidence type="ECO:0000256" key="2">
    <source>
        <dbReference type="SAM" id="Phobius"/>
    </source>
</evidence>
<sequence>MTATATQDARARPSAPAPGPDATAPRRGRRRLAWAVVVALYLATALWSFDLRASQPRDAYVELYLDGVHVRADGAVDAVPAHQPARYLPDSRVLADAAGDPDAEAVAERHRSWLAAGTVPGRGTEYEQLVRDALLDMHVLTGATSTEGATSAPGASVAGWSPRWRYVWPRDSSFVAAALAATGHPEDATEVLAFVQDMQSADGAFQARYLPDGSGVPDSRGIQLDGNGWVLWSTAAVLQALADDAERAATFERLRPLVDASTDHILALTDSPEHLPPPSSDYWEVRERHLTLGTVGPLLAGLEAAAEIYAGADLPDRAEAAATRATQVRGAVARTFRPAGYTRYAGAGGPLSGRYNGEGRDAATAFLLPPFVEEPLPGAASAWLSSGPEMARAGGGLAPGAGWKQDGISWTPETTLYAVTAAHNGRPEQARRWLDWVQAHRTGSGAIPEKVLSSGGPAAVAPLTWSGANVVLAVAELEAAGEL</sequence>
<proteinExistence type="predicted"/>
<evidence type="ECO:0000256" key="1">
    <source>
        <dbReference type="SAM" id="MobiDB-lite"/>
    </source>
</evidence>
<comment type="caution">
    <text evidence="3">The sequence shown here is derived from an EMBL/GenBank/DDBJ whole genome shotgun (WGS) entry which is preliminary data.</text>
</comment>
<accession>A0ABT5TXA8</accession>
<dbReference type="EMBL" id="JARACI010000952">
    <property type="protein sequence ID" value="MDD9206685.1"/>
    <property type="molecule type" value="Genomic_DNA"/>
</dbReference>
<evidence type="ECO:0000313" key="4">
    <source>
        <dbReference type="Proteomes" id="UP001165561"/>
    </source>
</evidence>
<dbReference type="PANTHER" id="PTHR31616:SF0">
    <property type="entry name" value="GLUCAN 1,4-ALPHA-GLUCOSIDASE"/>
    <property type="match status" value="1"/>
</dbReference>
<keyword evidence="2" id="KW-1133">Transmembrane helix</keyword>
<dbReference type="InterPro" id="IPR008928">
    <property type="entry name" value="6-hairpin_glycosidase_sf"/>
</dbReference>
<feature type="region of interest" description="Disordered" evidence="1">
    <location>
        <begin position="1"/>
        <end position="26"/>
    </location>
</feature>
<keyword evidence="4" id="KW-1185">Reference proteome</keyword>
<dbReference type="Gene3D" id="1.50.10.10">
    <property type="match status" value="1"/>
</dbReference>
<keyword evidence="2" id="KW-0472">Membrane</keyword>
<dbReference type="GO" id="GO:0016787">
    <property type="term" value="F:hydrolase activity"/>
    <property type="evidence" value="ECO:0007669"/>
    <property type="project" value="UniProtKB-KW"/>
</dbReference>
<dbReference type="InterPro" id="IPR012341">
    <property type="entry name" value="6hp_glycosidase-like_sf"/>
</dbReference>
<name>A0ABT5TXA8_9MICO</name>
<dbReference type="PANTHER" id="PTHR31616">
    <property type="entry name" value="TREHALASE"/>
    <property type="match status" value="1"/>
</dbReference>